<feature type="compositionally biased region" description="Gly residues" evidence="5">
    <location>
        <begin position="929"/>
        <end position="939"/>
    </location>
</feature>
<evidence type="ECO:0000256" key="5">
    <source>
        <dbReference type="SAM" id="MobiDB-lite"/>
    </source>
</evidence>
<dbReference type="Pfam" id="PF01753">
    <property type="entry name" value="zf-MYND"/>
    <property type="match status" value="1"/>
</dbReference>
<dbReference type="PANTHER" id="PTHR23107:SF0">
    <property type="entry name" value="IP09280P"/>
    <property type="match status" value="1"/>
</dbReference>
<dbReference type="PROSITE" id="PS50865">
    <property type="entry name" value="ZF_MYND_2"/>
    <property type="match status" value="1"/>
</dbReference>
<evidence type="ECO:0000256" key="2">
    <source>
        <dbReference type="ARBA" id="ARBA00022771"/>
    </source>
</evidence>
<dbReference type="Gene3D" id="6.10.140.2220">
    <property type="match status" value="1"/>
</dbReference>
<gene>
    <name evidence="7" type="ORF">CHLRE_17g742500v5</name>
</gene>
<dbReference type="GeneID" id="5726649"/>
<dbReference type="GO" id="GO:0003713">
    <property type="term" value="F:transcription coactivator activity"/>
    <property type="evidence" value="ECO:0000318"/>
    <property type="project" value="GO_Central"/>
</dbReference>
<proteinExistence type="predicted"/>
<dbReference type="InterPro" id="IPR002893">
    <property type="entry name" value="Znf_MYND"/>
</dbReference>
<evidence type="ECO:0000256" key="3">
    <source>
        <dbReference type="ARBA" id="ARBA00022833"/>
    </source>
</evidence>
<dbReference type="Proteomes" id="UP000006906">
    <property type="component" value="Chromosome 17"/>
</dbReference>
<feature type="compositionally biased region" description="Gly residues" evidence="5">
    <location>
        <begin position="946"/>
        <end position="955"/>
    </location>
</feature>
<accession>A0A2K3CRV0</accession>
<dbReference type="OrthoDB" id="547758at2759"/>
<dbReference type="GO" id="GO:0045944">
    <property type="term" value="P:positive regulation of transcription by RNA polymerase II"/>
    <property type="evidence" value="ECO:0000318"/>
    <property type="project" value="GO_Central"/>
</dbReference>
<keyword evidence="8" id="KW-1185">Reference proteome</keyword>
<evidence type="ECO:0000259" key="6">
    <source>
        <dbReference type="PROSITE" id="PS50865"/>
    </source>
</evidence>
<dbReference type="ExpressionAtlas" id="A0A2K3CRV0">
    <property type="expression patterns" value="baseline and differential"/>
</dbReference>
<keyword evidence="3" id="KW-0862">Zinc</keyword>
<evidence type="ECO:0000256" key="4">
    <source>
        <dbReference type="PROSITE-ProRule" id="PRU00134"/>
    </source>
</evidence>
<feature type="compositionally biased region" description="Low complexity" evidence="5">
    <location>
        <begin position="268"/>
        <end position="286"/>
    </location>
</feature>
<feature type="domain" description="MYND-type" evidence="6">
    <location>
        <begin position="1238"/>
        <end position="1282"/>
    </location>
</feature>
<dbReference type="SUPFAM" id="SSF144232">
    <property type="entry name" value="HIT/MYND zinc finger-like"/>
    <property type="match status" value="1"/>
</dbReference>
<feature type="region of interest" description="Disordered" evidence="5">
    <location>
        <begin position="1030"/>
        <end position="1058"/>
    </location>
</feature>
<name>A0A2K3CRV0_CHLRE</name>
<protein>
    <recommendedName>
        <fullName evidence="6">MYND-type domain-containing protein</fullName>
    </recommendedName>
</protein>
<evidence type="ECO:0000313" key="8">
    <source>
        <dbReference type="Proteomes" id="UP000006906"/>
    </source>
</evidence>
<feature type="region of interest" description="Disordered" evidence="5">
    <location>
        <begin position="244"/>
        <end position="297"/>
    </location>
</feature>
<reference evidence="7 8" key="1">
    <citation type="journal article" date="2007" name="Science">
        <title>The Chlamydomonas genome reveals the evolution of key animal and plant functions.</title>
        <authorList>
            <person name="Merchant S.S."/>
            <person name="Prochnik S.E."/>
            <person name="Vallon O."/>
            <person name="Harris E.H."/>
            <person name="Karpowicz S.J."/>
            <person name="Witman G.B."/>
            <person name="Terry A."/>
            <person name="Salamov A."/>
            <person name="Fritz-Laylin L.K."/>
            <person name="Marechal-Drouard L."/>
            <person name="Marshall W.F."/>
            <person name="Qu L.H."/>
            <person name="Nelson D.R."/>
            <person name="Sanderfoot A.A."/>
            <person name="Spalding M.H."/>
            <person name="Kapitonov V.V."/>
            <person name="Ren Q."/>
            <person name="Ferris P."/>
            <person name="Lindquist E."/>
            <person name="Shapiro H."/>
            <person name="Lucas S.M."/>
            <person name="Grimwood J."/>
            <person name="Schmutz J."/>
            <person name="Cardol P."/>
            <person name="Cerutti H."/>
            <person name="Chanfreau G."/>
            <person name="Chen C.L."/>
            <person name="Cognat V."/>
            <person name="Croft M.T."/>
            <person name="Dent R."/>
            <person name="Dutcher S."/>
            <person name="Fernandez E."/>
            <person name="Fukuzawa H."/>
            <person name="Gonzalez-Ballester D."/>
            <person name="Gonzalez-Halphen D."/>
            <person name="Hallmann A."/>
            <person name="Hanikenne M."/>
            <person name="Hippler M."/>
            <person name="Inwood W."/>
            <person name="Jabbari K."/>
            <person name="Kalanon M."/>
            <person name="Kuras R."/>
            <person name="Lefebvre P.A."/>
            <person name="Lemaire S.D."/>
            <person name="Lobanov A.V."/>
            <person name="Lohr M."/>
            <person name="Manuell A."/>
            <person name="Meier I."/>
            <person name="Mets L."/>
            <person name="Mittag M."/>
            <person name="Mittelmeier T."/>
            <person name="Moroney J.V."/>
            <person name="Moseley J."/>
            <person name="Napoli C."/>
            <person name="Nedelcu A.M."/>
            <person name="Niyogi K."/>
            <person name="Novoselov S.V."/>
            <person name="Paulsen I.T."/>
            <person name="Pazour G."/>
            <person name="Purton S."/>
            <person name="Ral J.P."/>
            <person name="Riano-Pachon D.M."/>
            <person name="Riekhof W."/>
            <person name="Rymarquis L."/>
            <person name="Schroda M."/>
            <person name="Stern D."/>
            <person name="Umen J."/>
            <person name="Willows R."/>
            <person name="Wilson N."/>
            <person name="Zimmer S.L."/>
            <person name="Allmer J."/>
            <person name="Balk J."/>
            <person name="Bisova K."/>
            <person name="Chen C.J."/>
            <person name="Elias M."/>
            <person name="Gendler K."/>
            <person name="Hauser C."/>
            <person name="Lamb M.R."/>
            <person name="Ledford H."/>
            <person name="Long J.C."/>
            <person name="Minagawa J."/>
            <person name="Page M.D."/>
            <person name="Pan J."/>
            <person name="Pootakham W."/>
            <person name="Roje S."/>
            <person name="Rose A."/>
            <person name="Stahlberg E."/>
            <person name="Terauchi A.M."/>
            <person name="Yang P."/>
            <person name="Ball S."/>
            <person name="Bowler C."/>
            <person name="Dieckmann C.L."/>
            <person name="Gladyshev V.N."/>
            <person name="Green P."/>
            <person name="Jorgensen R."/>
            <person name="Mayfield S."/>
            <person name="Mueller-Roeber B."/>
            <person name="Rajamani S."/>
            <person name="Sayre R.T."/>
            <person name="Brokstein P."/>
            <person name="Dubchak I."/>
            <person name="Goodstein D."/>
            <person name="Hornick L."/>
            <person name="Huang Y.W."/>
            <person name="Jhaveri J."/>
            <person name="Luo Y."/>
            <person name="Martinez D."/>
            <person name="Ngau W.C."/>
            <person name="Otillar B."/>
            <person name="Poliakov A."/>
            <person name="Porter A."/>
            <person name="Szajkowski L."/>
            <person name="Werner G."/>
            <person name="Zhou K."/>
            <person name="Grigoriev I.V."/>
            <person name="Rokhsar D.S."/>
            <person name="Grossman A.R."/>
        </authorList>
    </citation>
    <scope>NUCLEOTIDE SEQUENCE [LARGE SCALE GENOMIC DNA]</scope>
    <source>
        <strain evidence="8">CC-503</strain>
    </source>
</reference>
<dbReference type="GO" id="GO:0005634">
    <property type="term" value="C:nucleus"/>
    <property type="evidence" value="ECO:0000318"/>
    <property type="project" value="GO_Central"/>
</dbReference>
<organism evidence="7 8">
    <name type="scientific">Chlamydomonas reinhardtii</name>
    <name type="common">Chlamydomonas smithii</name>
    <dbReference type="NCBI Taxonomy" id="3055"/>
    <lineage>
        <taxon>Eukaryota</taxon>
        <taxon>Viridiplantae</taxon>
        <taxon>Chlorophyta</taxon>
        <taxon>core chlorophytes</taxon>
        <taxon>Chlorophyceae</taxon>
        <taxon>CS clade</taxon>
        <taxon>Chlamydomonadales</taxon>
        <taxon>Chlamydomonadaceae</taxon>
        <taxon>Chlamydomonas</taxon>
    </lineage>
</organism>
<feature type="region of interest" description="Disordered" evidence="5">
    <location>
        <begin position="923"/>
        <end position="959"/>
    </location>
</feature>
<sequence length="1312" mass="135764">MSLRESWGTRHPAAVRAWGALRNKLAMELKHATLDADLLAARPGATTTPAHYFAGLARALLNTHTLRAYATLYLDTAAQMLPAAAAQSGSGASGSQAGRDPPRRAVTAALEQLKEGCEVLSAIMGIAEAYDYKEPDAAQPLPLPLPFAVDRHQPLAKLLCHDVDESGFLEGWCRLLLAVSSCEAAEDEVPRLLHTMAIQLEALPQDDWIAIVASNLQKHPSLSFLTSSHMAALAAAAPPLPGAEGAGGDVRGNRSAGAVAGGSGSGLGSSMQRASAGGRGSAAAQAPQKRESPAEADSMAHCAPLIAADGGPLRLRGHRLTAAISGDSGGGASSALGSGSSAGDDELVSLVLARQTLRIWQGTLEKVQSSFSNISHCTSDANAASDGLFAELAPNFPLATVLNSGLLRPWNPVLLLHDTAIQVTAYGHLALLRLQAALGATAARLMQQQQQQHPQQADANSSTLAATAAAPTAAAAPAASGASVPSPGSAAAGVEAAILGMVRQAVAVEPDHFKDWMAAQPALASAAGVAGVASRTVDRLKAGQLSHSVLLGAMHAQRRWNLEAMGLSACARAAESSVSRAVAAMCDGTDGAQRRCKEAVAELAAIKASALAVGGRGPGAICLVHRSLPCVIDVSLRVASLALALLSRRQRLRQRTVQQQQEQQQRRSTAPPPPKADPVSVLCTLWRALLCARMSLSEAMALPSRSMAATGGYAASVPQGPWVQRLRRRLADLDGFWRTVLPAAAATAQVVHASGLGGSLSWEWGMTARALRLGTPVSAAKVTLVTSIPDVEAAVHQGYVRTVERVLRQAARENIVAAQVFLADLIYPTACLPWVFVFVRAPPLETASLLVTLSKLLRRSYTRLPGNVSQLRALVDASGTIRLPRGPCRTSCGLLTVVRRLLGPHVSGLMSITGLAALEADRPAAPGATPGGGSGGGDSGSDSSSGGSGNGGSDGSGNQEVVARERLRKVLSVCVTTLLSEVAEAVRRVGLVYEVEPFAVSGDGLLDGVTTLLAWMPLVCRTAAALEAPPAGLGMPASGSSSTGRGANSGKGPAPLPPQLADEDVEVAIKGLRPRTVVGLALAQAEVRAVAKDLDLKAPGGLGTALEQALWAMLIFSPVVLGGMISGSEAEAAMPGPKIVTVGESIVRNDFSPMTMAMFRRVLGEGRPLASPQLLANIEKLWTAAQQSMRGRDGGGAWFIPDLSTAPFSHHNKLVPSAFRLPRRLCSVASRLLLCCANPECGSLEGDSEAGARLLRCSRCEAARYCSAICQKAHWPEHKGRCVRKAVPAAPAAARSASGAAAAEDDVINLTE</sequence>
<dbReference type="KEGG" id="cre:CHLRE_17g742500v5"/>
<keyword evidence="2 4" id="KW-0863">Zinc-finger</keyword>
<dbReference type="PANTHER" id="PTHR23107">
    <property type="entry name" value="SYNOVIAL SARCOMA ASSOCIATED SS18 PROTEIN"/>
    <property type="match status" value="1"/>
</dbReference>
<dbReference type="InParanoid" id="A0A2K3CRV0"/>
<dbReference type="Gramene" id="PNW71007">
    <property type="protein sequence ID" value="PNW71007"/>
    <property type="gene ID" value="CHLRE_17g742500v5"/>
</dbReference>
<feature type="region of interest" description="Disordered" evidence="5">
    <location>
        <begin position="656"/>
        <end position="678"/>
    </location>
</feature>
<dbReference type="EMBL" id="CM008978">
    <property type="protein sequence ID" value="PNW71007.1"/>
    <property type="molecule type" value="Genomic_DNA"/>
</dbReference>
<dbReference type="GO" id="GO:0008270">
    <property type="term" value="F:zinc ion binding"/>
    <property type="evidence" value="ECO:0007669"/>
    <property type="project" value="UniProtKB-KW"/>
</dbReference>
<feature type="compositionally biased region" description="Low complexity" evidence="5">
    <location>
        <begin position="656"/>
        <end position="669"/>
    </location>
</feature>
<dbReference type="RefSeq" id="XP_042915133.1">
    <property type="nucleotide sequence ID" value="XM_043072674.1"/>
</dbReference>
<keyword evidence="1" id="KW-0479">Metal-binding</keyword>
<evidence type="ECO:0000313" key="7">
    <source>
        <dbReference type="EMBL" id="PNW71007.1"/>
    </source>
</evidence>
<evidence type="ECO:0000256" key="1">
    <source>
        <dbReference type="ARBA" id="ARBA00022723"/>
    </source>
</evidence>